<keyword evidence="2" id="KW-1185">Reference proteome</keyword>
<dbReference type="EMBL" id="KV878682">
    <property type="protein sequence ID" value="OJJ73297.1"/>
    <property type="molecule type" value="Genomic_DNA"/>
</dbReference>
<organism evidence="1 2">
    <name type="scientific">Aspergillus brasiliensis (strain CBS 101740 / IMI 381727 / IBT 21946)</name>
    <dbReference type="NCBI Taxonomy" id="767769"/>
    <lineage>
        <taxon>Eukaryota</taxon>
        <taxon>Fungi</taxon>
        <taxon>Dikarya</taxon>
        <taxon>Ascomycota</taxon>
        <taxon>Pezizomycotina</taxon>
        <taxon>Eurotiomycetes</taxon>
        <taxon>Eurotiomycetidae</taxon>
        <taxon>Eurotiales</taxon>
        <taxon>Aspergillaceae</taxon>
        <taxon>Aspergillus</taxon>
        <taxon>Aspergillus subgen. Circumdati</taxon>
    </lineage>
</organism>
<accession>A0A1L9UNP4</accession>
<gene>
    <name evidence="1" type="ORF">ASPBRDRAFT_499680</name>
</gene>
<dbReference type="VEuPathDB" id="FungiDB:ASPBRDRAFT_499680"/>
<dbReference type="AlphaFoldDB" id="A0A1L9UNP4"/>
<dbReference type="GeneID" id="93578943"/>
<sequence length="117" mass="13377">MSGQAVERNQSHNCVIWESIPVVLLMFGGARQGFESFQRSSCFQRCLPLRDLLPHVPRCPSALTLMIDSVFLLFVMLALPTNKSLIGYRVAIVKCYIRVKINKVHFEKQEAVHKAFR</sequence>
<reference evidence="2" key="1">
    <citation type="journal article" date="2017" name="Genome Biol.">
        <title>Comparative genomics reveals high biological diversity and specific adaptations in the industrially and medically important fungal genus Aspergillus.</title>
        <authorList>
            <person name="de Vries R.P."/>
            <person name="Riley R."/>
            <person name="Wiebenga A."/>
            <person name="Aguilar-Osorio G."/>
            <person name="Amillis S."/>
            <person name="Uchima C.A."/>
            <person name="Anderluh G."/>
            <person name="Asadollahi M."/>
            <person name="Askin M."/>
            <person name="Barry K."/>
            <person name="Battaglia E."/>
            <person name="Bayram O."/>
            <person name="Benocci T."/>
            <person name="Braus-Stromeyer S.A."/>
            <person name="Caldana C."/>
            <person name="Canovas D."/>
            <person name="Cerqueira G.C."/>
            <person name="Chen F."/>
            <person name="Chen W."/>
            <person name="Choi C."/>
            <person name="Clum A."/>
            <person name="Dos Santos R.A."/>
            <person name="Damasio A.R."/>
            <person name="Diallinas G."/>
            <person name="Emri T."/>
            <person name="Fekete E."/>
            <person name="Flipphi M."/>
            <person name="Freyberg S."/>
            <person name="Gallo A."/>
            <person name="Gournas C."/>
            <person name="Habgood R."/>
            <person name="Hainaut M."/>
            <person name="Harispe M.L."/>
            <person name="Henrissat B."/>
            <person name="Hilden K.S."/>
            <person name="Hope R."/>
            <person name="Hossain A."/>
            <person name="Karabika E."/>
            <person name="Karaffa L."/>
            <person name="Karanyi Z."/>
            <person name="Krasevec N."/>
            <person name="Kuo A."/>
            <person name="Kusch H."/>
            <person name="LaButti K."/>
            <person name="Lagendijk E.L."/>
            <person name="Lapidus A."/>
            <person name="Levasseur A."/>
            <person name="Lindquist E."/>
            <person name="Lipzen A."/>
            <person name="Logrieco A.F."/>
            <person name="MacCabe A."/>
            <person name="Maekelae M.R."/>
            <person name="Malavazi I."/>
            <person name="Melin P."/>
            <person name="Meyer V."/>
            <person name="Mielnichuk N."/>
            <person name="Miskei M."/>
            <person name="Molnar A.P."/>
            <person name="Mule G."/>
            <person name="Ngan C.Y."/>
            <person name="Orejas M."/>
            <person name="Orosz E."/>
            <person name="Ouedraogo J.P."/>
            <person name="Overkamp K.M."/>
            <person name="Park H.-S."/>
            <person name="Perrone G."/>
            <person name="Piumi F."/>
            <person name="Punt P.J."/>
            <person name="Ram A.F."/>
            <person name="Ramon A."/>
            <person name="Rauscher S."/>
            <person name="Record E."/>
            <person name="Riano-Pachon D.M."/>
            <person name="Robert V."/>
            <person name="Roehrig J."/>
            <person name="Ruller R."/>
            <person name="Salamov A."/>
            <person name="Salih N.S."/>
            <person name="Samson R.A."/>
            <person name="Sandor E."/>
            <person name="Sanguinetti M."/>
            <person name="Schuetze T."/>
            <person name="Sepcic K."/>
            <person name="Shelest E."/>
            <person name="Sherlock G."/>
            <person name="Sophianopoulou V."/>
            <person name="Squina F.M."/>
            <person name="Sun H."/>
            <person name="Susca A."/>
            <person name="Todd R.B."/>
            <person name="Tsang A."/>
            <person name="Unkles S.E."/>
            <person name="van de Wiele N."/>
            <person name="van Rossen-Uffink D."/>
            <person name="Oliveira J.V."/>
            <person name="Vesth T.C."/>
            <person name="Visser J."/>
            <person name="Yu J.-H."/>
            <person name="Zhou M."/>
            <person name="Andersen M.R."/>
            <person name="Archer D.B."/>
            <person name="Baker S.E."/>
            <person name="Benoit I."/>
            <person name="Brakhage A.A."/>
            <person name="Braus G.H."/>
            <person name="Fischer R."/>
            <person name="Frisvad J.C."/>
            <person name="Goldman G.H."/>
            <person name="Houbraken J."/>
            <person name="Oakley B."/>
            <person name="Pocsi I."/>
            <person name="Scazzocchio C."/>
            <person name="Seiboth B."/>
            <person name="vanKuyk P.A."/>
            <person name="Wortman J."/>
            <person name="Dyer P.S."/>
            <person name="Grigoriev I.V."/>
        </authorList>
    </citation>
    <scope>NUCLEOTIDE SEQUENCE [LARGE SCALE GENOMIC DNA]</scope>
    <source>
        <strain evidence="2">CBS 101740 / IMI 381727 / IBT 21946</strain>
    </source>
</reference>
<protein>
    <submittedName>
        <fullName evidence="1">Uncharacterized protein</fullName>
    </submittedName>
</protein>
<proteinExistence type="predicted"/>
<evidence type="ECO:0000313" key="1">
    <source>
        <dbReference type="EMBL" id="OJJ73297.1"/>
    </source>
</evidence>
<evidence type="ECO:0000313" key="2">
    <source>
        <dbReference type="Proteomes" id="UP000184499"/>
    </source>
</evidence>
<dbReference type="Proteomes" id="UP000184499">
    <property type="component" value="Unassembled WGS sequence"/>
</dbReference>
<dbReference type="RefSeq" id="XP_067480545.1">
    <property type="nucleotide sequence ID" value="XM_067626455.1"/>
</dbReference>
<name>A0A1L9UNP4_ASPBC</name>